<dbReference type="OrthoDB" id="1896025at2759"/>
<feature type="domain" description="Gag1-like clamp" evidence="1">
    <location>
        <begin position="71"/>
        <end position="136"/>
    </location>
</feature>
<dbReference type="AlphaFoldDB" id="A0A0K9NIQ9"/>
<dbReference type="Proteomes" id="UP000036987">
    <property type="component" value="Unassembled WGS sequence"/>
</dbReference>
<dbReference type="EMBL" id="LFYR01002228">
    <property type="protein sequence ID" value="KMZ55977.1"/>
    <property type="molecule type" value="Genomic_DNA"/>
</dbReference>
<evidence type="ECO:0000313" key="2">
    <source>
        <dbReference type="EMBL" id="KMZ55977.1"/>
    </source>
</evidence>
<protein>
    <recommendedName>
        <fullName evidence="1">Gag1-like clamp domain-containing protein</fullName>
    </recommendedName>
</protein>
<dbReference type="PANTHER" id="PTHR33373">
    <property type="entry name" value="OS07G0479600 PROTEIN"/>
    <property type="match status" value="1"/>
</dbReference>
<comment type="caution">
    <text evidence="2">The sequence shown here is derived from an EMBL/GenBank/DDBJ whole genome shotgun (WGS) entry which is preliminary data.</text>
</comment>
<dbReference type="PANTHER" id="PTHR33373:SF1">
    <property type="entry name" value="DUF4050 DOMAIN-CONTAINING PROTEIN"/>
    <property type="match status" value="1"/>
</dbReference>
<keyword evidence="3" id="KW-1185">Reference proteome</keyword>
<sequence>MGFGNLKQVFLERFWRKLKGHFFKSSNYLGCCTKSTPITAVDEPSKGLKIRGRIVERPAVPNDLWSTDTCEIDDGEIHSMKNISSVRTSIQVQNCHGTAGTSNSFEYVNHGLLLWNQTRQKWVGSKKPDHRRRSDRPVVRTWYIFWVKCGKGKSSYLFQKIKGFVCTDERVVTGGILFSSVSYITVIHKRSFVHSLILFHD</sequence>
<accession>A0A0K9NIQ9</accession>
<gene>
    <name evidence="2" type="ORF">ZOSMA_9G00800</name>
</gene>
<organism evidence="2 3">
    <name type="scientific">Zostera marina</name>
    <name type="common">Eelgrass</name>
    <dbReference type="NCBI Taxonomy" id="29655"/>
    <lineage>
        <taxon>Eukaryota</taxon>
        <taxon>Viridiplantae</taxon>
        <taxon>Streptophyta</taxon>
        <taxon>Embryophyta</taxon>
        <taxon>Tracheophyta</taxon>
        <taxon>Spermatophyta</taxon>
        <taxon>Magnoliopsida</taxon>
        <taxon>Liliopsida</taxon>
        <taxon>Zosteraceae</taxon>
        <taxon>Zostera</taxon>
    </lineage>
</organism>
<evidence type="ECO:0000313" key="3">
    <source>
        <dbReference type="Proteomes" id="UP000036987"/>
    </source>
</evidence>
<dbReference type="STRING" id="29655.A0A0K9NIQ9"/>
<name>A0A0K9NIQ9_ZOSMR</name>
<proteinExistence type="predicted"/>
<dbReference type="Pfam" id="PF13259">
    <property type="entry name" value="clamp_Gag1-like"/>
    <property type="match status" value="1"/>
</dbReference>
<dbReference type="InterPro" id="IPR025124">
    <property type="entry name" value="Gag1-like_clamp"/>
</dbReference>
<reference evidence="3" key="1">
    <citation type="journal article" date="2016" name="Nature">
        <title>The genome of the seagrass Zostera marina reveals angiosperm adaptation to the sea.</title>
        <authorList>
            <person name="Olsen J.L."/>
            <person name="Rouze P."/>
            <person name="Verhelst B."/>
            <person name="Lin Y.-C."/>
            <person name="Bayer T."/>
            <person name="Collen J."/>
            <person name="Dattolo E."/>
            <person name="De Paoli E."/>
            <person name="Dittami S."/>
            <person name="Maumus F."/>
            <person name="Michel G."/>
            <person name="Kersting A."/>
            <person name="Lauritano C."/>
            <person name="Lohaus R."/>
            <person name="Toepel M."/>
            <person name="Tonon T."/>
            <person name="Vanneste K."/>
            <person name="Amirebrahimi M."/>
            <person name="Brakel J."/>
            <person name="Bostroem C."/>
            <person name="Chovatia M."/>
            <person name="Grimwood J."/>
            <person name="Jenkins J.W."/>
            <person name="Jueterbock A."/>
            <person name="Mraz A."/>
            <person name="Stam W.T."/>
            <person name="Tice H."/>
            <person name="Bornberg-Bauer E."/>
            <person name="Green P.J."/>
            <person name="Pearson G.A."/>
            <person name="Procaccini G."/>
            <person name="Duarte C.M."/>
            <person name="Schmutz J."/>
            <person name="Reusch T.B.H."/>
            <person name="Van de Peer Y."/>
        </authorList>
    </citation>
    <scope>NUCLEOTIDE SEQUENCE [LARGE SCALE GENOMIC DNA]</scope>
    <source>
        <strain evidence="3">cv. Finnish</strain>
    </source>
</reference>
<evidence type="ECO:0000259" key="1">
    <source>
        <dbReference type="Pfam" id="PF13259"/>
    </source>
</evidence>